<dbReference type="InterPro" id="IPR008517">
    <property type="entry name" value="GNA1162-like"/>
</dbReference>
<evidence type="ECO:0000256" key="1">
    <source>
        <dbReference type="SAM" id="SignalP"/>
    </source>
</evidence>
<dbReference type="OrthoDB" id="1014694at2"/>
<dbReference type="RefSeq" id="WP_148577984.1">
    <property type="nucleotide sequence ID" value="NZ_SDKK01000004.1"/>
</dbReference>
<reference evidence="2 3" key="1">
    <citation type="submission" date="2019-01" db="EMBL/GenBank/DDBJ databases">
        <title>Zoogloea oleivorans genome sequencing and assembly.</title>
        <authorList>
            <person name="Tancsics A."/>
            <person name="Farkas M."/>
            <person name="Kriszt B."/>
            <person name="Maroti G."/>
            <person name="Horvath B."/>
        </authorList>
    </citation>
    <scope>NUCLEOTIDE SEQUENCE [LARGE SCALE GENOMIC DNA]</scope>
    <source>
        <strain evidence="2 3">Buc</strain>
    </source>
</reference>
<protein>
    <recommendedName>
        <fullName evidence="4">DUF799 domain-containing protein</fullName>
    </recommendedName>
</protein>
<accession>A0A6C2D466</accession>
<dbReference type="PROSITE" id="PS51257">
    <property type="entry name" value="PROKAR_LIPOPROTEIN"/>
    <property type="match status" value="1"/>
</dbReference>
<comment type="caution">
    <text evidence="2">The sequence shown here is derived from an EMBL/GenBank/DDBJ whole genome shotgun (WGS) entry which is preliminary data.</text>
</comment>
<gene>
    <name evidence="2" type="ORF">ETQ85_05115</name>
</gene>
<organism evidence="2 3">
    <name type="scientific">Zoogloea oleivorans</name>
    <dbReference type="NCBI Taxonomy" id="1552750"/>
    <lineage>
        <taxon>Bacteria</taxon>
        <taxon>Pseudomonadati</taxon>
        <taxon>Pseudomonadota</taxon>
        <taxon>Betaproteobacteria</taxon>
        <taxon>Rhodocyclales</taxon>
        <taxon>Zoogloeaceae</taxon>
        <taxon>Zoogloea</taxon>
    </lineage>
</organism>
<dbReference type="AlphaFoldDB" id="A0A6C2D466"/>
<evidence type="ECO:0000313" key="3">
    <source>
        <dbReference type="Proteomes" id="UP000389128"/>
    </source>
</evidence>
<dbReference type="Gene3D" id="3.40.50.10610">
    <property type="entry name" value="ABC-type transport auxiliary lipoprotein component"/>
    <property type="match status" value="1"/>
</dbReference>
<feature type="chain" id="PRO_5025347842" description="DUF799 domain-containing protein" evidence="1">
    <location>
        <begin position="22"/>
        <end position="230"/>
    </location>
</feature>
<keyword evidence="3" id="KW-1185">Reference proteome</keyword>
<dbReference type="EMBL" id="SDKK01000004">
    <property type="protein sequence ID" value="TYC60781.1"/>
    <property type="molecule type" value="Genomic_DNA"/>
</dbReference>
<sequence>MRFDILNARLVKTTCTTMLLAALVTGCATRGQPHDYTAFKQSRPTSILVLPPLNNSPDVAATYSMLSQVTQPLAESGYYVFPVSLVDETFRQNGLSNPAEIHGVKLQKLREIFGADSALYITVKQYGTSYAVISSESRVTAEARLIDLRSEQVLWSGSATASSAEGRNSSGGLVGLLVQAAISQIVESSTNRSHPIAGVASYRLLAAGMPNGMLYGPRSPKYKTDGNTQP</sequence>
<proteinExistence type="predicted"/>
<feature type="signal peptide" evidence="1">
    <location>
        <begin position="1"/>
        <end position="21"/>
    </location>
</feature>
<name>A0A6C2D466_9RHOO</name>
<dbReference type="Proteomes" id="UP000389128">
    <property type="component" value="Unassembled WGS sequence"/>
</dbReference>
<dbReference type="Pfam" id="PF05643">
    <property type="entry name" value="GNA1162-like"/>
    <property type="match status" value="1"/>
</dbReference>
<evidence type="ECO:0008006" key="4">
    <source>
        <dbReference type="Google" id="ProtNLM"/>
    </source>
</evidence>
<keyword evidence="1" id="KW-0732">Signal</keyword>
<evidence type="ECO:0000313" key="2">
    <source>
        <dbReference type="EMBL" id="TYC60781.1"/>
    </source>
</evidence>